<keyword evidence="1" id="KW-0732">Signal</keyword>
<reference evidence="2" key="1">
    <citation type="submission" date="2022-05" db="EMBL/GenBank/DDBJ databases">
        <authorList>
            <person name="Sun H.-N."/>
        </authorList>
    </citation>
    <scope>NUCLEOTIDE SEQUENCE</scope>
    <source>
        <strain evidence="2">HB14</strain>
    </source>
</reference>
<proteinExistence type="predicted"/>
<feature type="signal peptide" evidence="1">
    <location>
        <begin position="1"/>
        <end position="26"/>
    </location>
</feature>
<dbReference type="EMBL" id="JAMFTH010000008">
    <property type="protein sequence ID" value="MCP8900932.1"/>
    <property type="molecule type" value="Genomic_DNA"/>
</dbReference>
<dbReference type="RefSeq" id="WP_253969217.1">
    <property type="nucleotide sequence ID" value="NZ_JAMFTH010000008.1"/>
</dbReference>
<evidence type="ECO:0000313" key="3">
    <source>
        <dbReference type="Proteomes" id="UP001139319"/>
    </source>
</evidence>
<name>A0A9X2I903_9GAMM</name>
<gene>
    <name evidence="2" type="ORF">M6D89_16630</name>
</gene>
<keyword evidence="3" id="KW-1185">Reference proteome</keyword>
<reference evidence="2" key="2">
    <citation type="submission" date="2023-01" db="EMBL/GenBank/DDBJ databases">
        <title>Gilvimarinus xylanilyticus HB14 isolated from Caulerpa lentillifera aquaculture base in Hainan, China.</title>
        <authorList>
            <person name="Zhang Y.-J."/>
        </authorList>
    </citation>
    <scope>NUCLEOTIDE SEQUENCE</scope>
    <source>
        <strain evidence="2">HB14</strain>
    </source>
</reference>
<protein>
    <recommendedName>
        <fullName evidence="4">Orphan protein</fullName>
    </recommendedName>
</protein>
<accession>A0A9X2I903</accession>
<feature type="chain" id="PRO_5040925196" description="Orphan protein" evidence="1">
    <location>
        <begin position="27"/>
        <end position="267"/>
    </location>
</feature>
<comment type="caution">
    <text evidence="2">The sequence shown here is derived from an EMBL/GenBank/DDBJ whole genome shotgun (WGS) entry which is preliminary data.</text>
</comment>
<evidence type="ECO:0000256" key="1">
    <source>
        <dbReference type="SAM" id="SignalP"/>
    </source>
</evidence>
<sequence>MKVLLQSCHKALFVCSLLLAAAQVSANGDIGEHVNHLQDNLDKYTKEVNWINERIDAMVDTYEAKGAEAAESDKVVDIWESVLFHSAIEVNYVPIYASIWQGLYGVKEAIDAEKPVNEVRAEQAALEQSLWQALGAVKLAALYQQRGLLEQVKTTSGPTTPVATLDEVKQRLDRVVAKYAEKLPDEATGIVHDTYLNLFEGVEGALIEQDAALVESLEKDFNVTLPKAIAGNGSVEEVRGVVSDMQTKLNSAQELLEQAESERKDVF</sequence>
<organism evidence="2 3">
    <name type="scientific">Gilvimarinus xylanilyticus</name>
    <dbReference type="NCBI Taxonomy" id="2944139"/>
    <lineage>
        <taxon>Bacteria</taxon>
        <taxon>Pseudomonadati</taxon>
        <taxon>Pseudomonadota</taxon>
        <taxon>Gammaproteobacteria</taxon>
        <taxon>Cellvibrionales</taxon>
        <taxon>Cellvibrionaceae</taxon>
        <taxon>Gilvimarinus</taxon>
    </lineage>
</organism>
<dbReference type="Proteomes" id="UP001139319">
    <property type="component" value="Unassembled WGS sequence"/>
</dbReference>
<dbReference type="AlphaFoldDB" id="A0A9X2I903"/>
<evidence type="ECO:0008006" key="4">
    <source>
        <dbReference type="Google" id="ProtNLM"/>
    </source>
</evidence>
<evidence type="ECO:0000313" key="2">
    <source>
        <dbReference type="EMBL" id="MCP8900932.1"/>
    </source>
</evidence>